<dbReference type="InterPro" id="IPR017459">
    <property type="entry name" value="Glycosyl_Trfase_fam3_N_dom"/>
</dbReference>
<dbReference type="Pfam" id="PF00591">
    <property type="entry name" value="Glycos_transf_3"/>
    <property type="match status" value="1"/>
</dbReference>
<evidence type="ECO:0000259" key="10">
    <source>
        <dbReference type="Pfam" id="PF00591"/>
    </source>
</evidence>
<dbReference type="PANTHER" id="PTHR43285:SF2">
    <property type="entry name" value="ANTHRANILATE PHOSPHORIBOSYLTRANSFERASE"/>
    <property type="match status" value="1"/>
</dbReference>
<dbReference type="KEGG" id="pphe:PP2015_1859"/>
<evidence type="ECO:0000256" key="9">
    <source>
        <dbReference type="HAMAP-Rule" id="MF_00211"/>
    </source>
</evidence>
<comment type="similarity">
    <text evidence="8">In the C-terminal section; belongs to the anthranilate phosphoribosyltransferase family.</text>
</comment>
<dbReference type="NCBIfam" id="TIGR01245">
    <property type="entry name" value="trpD"/>
    <property type="match status" value="1"/>
</dbReference>
<dbReference type="GO" id="GO:0004048">
    <property type="term" value="F:anthranilate phosphoribosyltransferase activity"/>
    <property type="evidence" value="ECO:0007669"/>
    <property type="project" value="UniProtKB-UniRule"/>
</dbReference>
<dbReference type="PANTHER" id="PTHR43285">
    <property type="entry name" value="ANTHRANILATE PHOSPHORIBOSYLTRANSFERASE"/>
    <property type="match status" value="1"/>
</dbReference>
<protein>
    <recommendedName>
        <fullName evidence="9">Anthranilate phosphoribosyltransferase</fullName>
        <ecNumber evidence="9">2.4.2.18</ecNumber>
    </recommendedName>
</protein>
<evidence type="ECO:0000256" key="5">
    <source>
        <dbReference type="ARBA" id="ARBA00022822"/>
    </source>
</evidence>
<dbReference type="SUPFAM" id="SSF47648">
    <property type="entry name" value="Nucleoside phosphorylase/phosphoribosyltransferase N-terminal domain"/>
    <property type="match status" value="1"/>
</dbReference>
<feature type="binding site" evidence="9">
    <location>
        <position position="109"/>
    </location>
    <ligand>
        <name>anthranilate</name>
        <dbReference type="ChEBI" id="CHEBI:16567"/>
        <label>1</label>
    </ligand>
</feature>
<evidence type="ECO:0000313" key="13">
    <source>
        <dbReference type="Proteomes" id="UP000061457"/>
    </source>
</evidence>
<accession>A0A0S2K2K5</accession>
<dbReference type="InterPro" id="IPR000312">
    <property type="entry name" value="Glycosyl_Trfase_fam3"/>
</dbReference>
<keyword evidence="3 9" id="KW-0328">Glycosyltransferase</keyword>
<evidence type="ECO:0000256" key="7">
    <source>
        <dbReference type="ARBA" id="ARBA00052328"/>
    </source>
</evidence>
<evidence type="ECO:0000259" key="11">
    <source>
        <dbReference type="Pfam" id="PF02885"/>
    </source>
</evidence>
<feature type="binding site" evidence="9">
    <location>
        <position position="78"/>
    </location>
    <ligand>
        <name>5-phospho-alpha-D-ribose 1-diphosphate</name>
        <dbReference type="ChEBI" id="CHEBI:58017"/>
    </ligand>
</feature>
<feature type="binding site" evidence="9">
    <location>
        <position position="78"/>
    </location>
    <ligand>
        <name>anthranilate</name>
        <dbReference type="ChEBI" id="CHEBI:16567"/>
        <label>1</label>
    </ligand>
</feature>
<dbReference type="GO" id="GO:0000287">
    <property type="term" value="F:magnesium ion binding"/>
    <property type="evidence" value="ECO:0007669"/>
    <property type="project" value="UniProtKB-UniRule"/>
</dbReference>
<dbReference type="InterPro" id="IPR036320">
    <property type="entry name" value="Glycosyl_Trfase_fam3_N_dom_sf"/>
</dbReference>
<dbReference type="Gene3D" id="3.40.1030.10">
    <property type="entry name" value="Nucleoside phosphorylase/phosphoribosyltransferase catalytic domain"/>
    <property type="match status" value="1"/>
</dbReference>
<feature type="binding site" evidence="9">
    <location>
        <position position="222"/>
    </location>
    <ligand>
        <name>Mg(2+)</name>
        <dbReference type="ChEBI" id="CHEBI:18420"/>
        <label>2</label>
    </ligand>
</feature>
<dbReference type="UniPathway" id="UPA00035">
    <property type="reaction ID" value="UER00041"/>
</dbReference>
<keyword evidence="5 9" id="KW-0822">Tryptophan biosynthesis</keyword>
<evidence type="ECO:0000313" key="12">
    <source>
        <dbReference type="EMBL" id="ALO42360.1"/>
    </source>
</evidence>
<dbReference type="SUPFAM" id="SSF52418">
    <property type="entry name" value="Nucleoside phosphorylase/phosphoribosyltransferase catalytic domain"/>
    <property type="match status" value="1"/>
</dbReference>
<feature type="domain" description="Glycosyl transferase family 3 N-terminal" evidence="11">
    <location>
        <begin position="4"/>
        <end position="63"/>
    </location>
</feature>
<dbReference type="RefSeq" id="WP_058030023.1">
    <property type="nucleotide sequence ID" value="NZ_CP013187.1"/>
</dbReference>
<dbReference type="Pfam" id="PF02885">
    <property type="entry name" value="Glycos_trans_3N"/>
    <property type="match status" value="1"/>
</dbReference>
<keyword evidence="4 9" id="KW-0808">Transferase</keyword>
<feature type="binding site" evidence="9">
    <location>
        <position position="90"/>
    </location>
    <ligand>
        <name>Mg(2+)</name>
        <dbReference type="ChEBI" id="CHEBI:18420"/>
        <label>1</label>
    </ligand>
</feature>
<feature type="binding site" evidence="9">
    <location>
        <position position="118"/>
    </location>
    <ligand>
        <name>5-phospho-alpha-D-ribose 1-diphosphate</name>
        <dbReference type="ChEBI" id="CHEBI:58017"/>
    </ligand>
</feature>
<feature type="binding site" evidence="9">
    <location>
        <position position="223"/>
    </location>
    <ligand>
        <name>Mg(2+)</name>
        <dbReference type="ChEBI" id="CHEBI:18420"/>
        <label>1</label>
    </ligand>
</feature>
<dbReference type="InterPro" id="IPR035902">
    <property type="entry name" value="Nuc_phospho_transferase"/>
</dbReference>
<evidence type="ECO:0000256" key="2">
    <source>
        <dbReference type="ARBA" id="ARBA00022605"/>
    </source>
</evidence>
<comment type="catalytic activity">
    <reaction evidence="7 9">
        <text>N-(5-phospho-beta-D-ribosyl)anthranilate + diphosphate = 5-phospho-alpha-D-ribose 1-diphosphate + anthranilate</text>
        <dbReference type="Rhea" id="RHEA:11768"/>
        <dbReference type="ChEBI" id="CHEBI:16567"/>
        <dbReference type="ChEBI" id="CHEBI:18277"/>
        <dbReference type="ChEBI" id="CHEBI:33019"/>
        <dbReference type="ChEBI" id="CHEBI:58017"/>
        <dbReference type="EC" id="2.4.2.18"/>
    </reaction>
</comment>
<comment type="function">
    <text evidence="9">Catalyzes the transfer of the phosphoribosyl group of 5-phosphorylribose-1-pyrophosphate (PRPP) to anthranilate to yield N-(5'-phosphoribosyl)-anthranilate (PRA).</text>
</comment>
<dbReference type="AlphaFoldDB" id="A0A0S2K2K5"/>
<evidence type="ECO:0000256" key="1">
    <source>
        <dbReference type="ARBA" id="ARBA00004907"/>
    </source>
</evidence>
<organism evidence="12 13">
    <name type="scientific">Pseudoalteromonas phenolica</name>
    <dbReference type="NCBI Taxonomy" id="161398"/>
    <lineage>
        <taxon>Bacteria</taxon>
        <taxon>Pseudomonadati</taxon>
        <taxon>Pseudomonadota</taxon>
        <taxon>Gammaproteobacteria</taxon>
        <taxon>Alteromonadales</taxon>
        <taxon>Pseudoalteromonadaceae</taxon>
        <taxon>Pseudoalteromonas</taxon>
    </lineage>
</organism>
<comment type="similarity">
    <text evidence="9">Belongs to the anthranilate phosphoribosyltransferase family.</text>
</comment>
<feature type="binding site" evidence="9">
    <location>
        <position position="164"/>
    </location>
    <ligand>
        <name>anthranilate</name>
        <dbReference type="ChEBI" id="CHEBI:16567"/>
        <label>2</label>
    </ligand>
</feature>
<dbReference type="PATRIC" id="fig|161398.10.peg.1887"/>
<dbReference type="EC" id="2.4.2.18" evidence="9"/>
<dbReference type="EMBL" id="CP013187">
    <property type="protein sequence ID" value="ALO42360.1"/>
    <property type="molecule type" value="Genomic_DNA"/>
</dbReference>
<feature type="domain" description="Glycosyl transferase family 3" evidence="10">
    <location>
        <begin position="73"/>
        <end position="322"/>
    </location>
</feature>
<feature type="binding site" evidence="9">
    <location>
        <position position="223"/>
    </location>
    <ligand>
        <name>Mg(2+)</name>
        <dbReference type="ChEBI" id="CHEBI:18420"/>
        <label>2</label>
    </ligand>
</feature>
<dbReference type="GO" id="GO:0000162">
    <property type="term" value="P:L-tryptophan biosynthetic process"/>
    <property type="evidence" value="ECO:0007669"/>
    <property type="project" value="UniProtKB-UniRule"/>
</dbReference>
<evidence type="ECO:0000256" key="3">
    <source>
        <dbReference type="ARBA" id="ARBA00022676"/>
    </source>
</evidence>
<sequence>MDSLNLLLEQQDLTFEQANSFFDLVMQGEVSEIELTAALIALKIKKETAQEIAGAAKAMRDHATKFNAHNLVCADSCGTGGDGSNTINVSTTAAIAAAACGINLVKHGNRSVSSKSGSADLLRTLGINIEMTPEQASVCLKETGFTFLFAPLYHLGVKHAMPVRTTLKTRTIFNILGPLTNPAAPQVQLLGVYDKSLCRPMAETLKTLGTERAMIVHGEGTDEIALHGTTHVAELVDGEIKEYTLTVDDFGVEHYSLDQIAGDTPEYNAKASIEILNGSAPDAHNAAIAVNVAALLVMHNLAADFKAATQQVLAVLKSGKAADKLKEIVEVSNG</sequence>
<feature type="binding site" evidence="9">
    <location>
        <begin position="81"/>
        <end position="82"/>
    </location>
    <ligand>
        <name>5-phospho-alpha-D-ribose 1-diphosphate</name>
        <dbReference type="ChEBI" id="CHEBI:58017"/>
    </ligand>
</feature>
<dbReference type="Proteomes" id="UP000061457">
    <property type="component" value="Chromosome I"/>
</dbReference>
<comment type="pathway">
    <text evidence="1 9">Amino-acid biosynthesis; L-tryptophan biosynthesis; L-tryptophan from chorismate: step 2/5.</text>
</comment>
<feature type="binding site" evidence="9">
    <location>
        <begin position="106"/>
        <end position="114"/>
    </location>
    <ligand>
        <name>5-phospho-alpha-D-ribose 1-diphosphate</name>
        <dbReference type="ChEBI" id="CHEBI:58017"/>
    </ligand>
</feature>
<evidence type="ECO:0000256" key="4">
    <source>
        <dbReference type="ARBA" id="ARBA00022679"/>
    </source>
</evidence>
<keyword evidence="13" id="KW-1185">Reference proteome</keyword>
<dbReference type="Gene3D" id="1.20.970.10">
    <property type="entry name" value="Transferase, Pyrimidine Nucleoside Phosphorylase, Chain C"/>
    <property type="match status" value="1"/>
</dbReference>
<evidence type="ECO:0000256" key="8">
    <source>
        <dbReference type="ARBA" id="ARBA00061188"/>
    </source>
</evidence>
<proteinExistence type="inferred from homology"/>
<keyword evidence="9" id="KW-0479">Metal-binding</keyword>
<dbReference type="FunFam" id="3.40.1030.10:FF:000002">
    <property type="entry name" value="Anthranilate phosphoribosyltransferase"/>
    <property type="match status" value="1"/>
</dbReference>
<dbReference type="InterPro" id="IPR005940">
    <property type="entry name" value="Anthranilate_Pribosyl_Tfrase"/>
</dbReference>
<reference evidence="13" key="1">
    <citation type="submission" date="2015-11" db="EMBL/GenBank/DDBJ databases">
        <authorList>
            <person name="Kim K.M."/>
        </authorList>
    </citation>
    <scope>NUCLEOTIDE SEQUENCE [LARGE SCALE GENOMIC DNA]</scope>
    <source>
        <strain evidence="13">KCTC 12086</strain>
    </source>
</reference>
<name>A0A0S2K2K5_9GAMM</name>
<keyword evidence="6 9" id="KW-0057">Aromatic amino acid biosynthesis</keyword>
<dbReference type="GO" id="GO:0005829">
    <property type="term" value="C:cytosol"/>
    <property type="evidence" value="ECO:0007669"/>
    <property type="project" value="TreeGrafter"/>
</dbReference>
<evidence type="ECO:0000256" key="6">
    <source>
        <dbReference type="ARBA" id="ARBA00023141"/>
    </source>
</evidence>
<keyword evidence="9" id="KW-0460">Magnesium</keyword>
<comment type="subunit">
    <text evidence="9">Homodimer.</text>
</comment>
<dbReference type="OrthoDB" id="9806430at2"/>
<feature type="binding site" evidence="9">
    <location>
        <begin position="88"/>
        <end position="91"/>
    </location>
    <ligand>
        <name>5-phospho-alpha-D-ribose 1-diphosphate</name>
        <dbReference type="ChEBI" id="CHEBI:58017"/>
    </ligand>
</feature>
<feature type="binding site" evidence="9">
    <location>
        <position position="86"/>
    </location>
    <ligand>
        <name>5-phospho-alpha-D-ribose 1-diphosphate</name>
        <dbReference type="ChEBI" id="CHEBI:58017"/>
    </ligand>
</feature>
<keyword evidence="2 9" id="KW-0028">Amino-acid biosynthesis</keyword>
<dbReference type="STRING" id="161398.PP2015_1859"/>
<comment type="cofactor">
    <cofactor evidence="9">
        <name>Mg(2+)</name>
        <dbReference type="ChEBI" id="CHEBI:18420"/>
    </cofactor>
    <text evidence="9">Binds 2 magnesium ions per monomer.</text>
</comment>
<comment type="caution">
    <text evidence="9">Lacks conserved residue(s) required for the propagation of feature annotation.</text>
</comment>
<gene>
    <name evidence="9" type="primary">trpD</name>
    <name evidence="12" type="ORF">PP2015_1859</name>
</gene>
<dbReference type="HAMAP" id="MF_00211">
    <property type="entry name" value="TrpD"/>
    <property type="match status" value="1"/>
</dbReference>